<keyword evidence="2" id="KW-1185">Reference proteome</keyword>
<dbReference type="Proteomes" id="UP001204579">
    <property type="component" value="Unassembled WGS sequence"/>
</dbReference>
<protein>
    <submittedName>
        <fullName evidence="1">Uncharacterized protein</fullName>
    </submittedName>
</protein>
<evidence type="ECO:0000313" key="1">
    <source>
        <dbReference type="EMBL" id="MCR8875182.1"/>
    </source>
</evidence>
<accession>A0AAW5N9B5</accession>
<comment type="caution">
    <text evidence="1">The sequence shown here is derived from an EMBL/GenBank/DDBJ whole genome shotgun (WGS) entry which is preliminary data.</text>
</comment>
<evidence type="ECO:0000313" key="2">
    <source>
        <dbReference type="Proteomes" id="UP001204579"/>
    </source>
</evidence>
<organism evidence="1 2">
    <name type="scientific">Phocaeicola barnesiae</name>
    <dbReference type="NCBI Taxonomy" id="376804"/>
    <lineage>
        <taxon>Bacteria</taxon>
        <taxon>Pseudomonadati</taxon>
        <taxon>Bacteroidota</taxon>
        <taxon>Bacteroidia</taxon>
        <taxon>Bacteroidales</taxon>
        <taxon>Bacteroidaceae</taxon>
        <taxon>Phocaeicola</taxon>
    </lineage>
</organism>
<proteinExistence type="predicted"/>
<dbReference type="EMBL" id="JANRHJ010000022">
    <property type="protein sequence ID" value="MCR8875182.1"/>
    <property type="molecule type" value="Genomic_DNA"/>
</dbReference>
<dbReference type="RefSeq" id="WP_204430099.1">
    <property type="nucleotide sequence ID" value="NZ_JANRHJ010000022.1"/>
</dbReference>
<reference evidence="1 2" key="1">
    <citation type="submission" date="2022-08" db="EMBL/GenBank/DDBJ databases">
        <authorList>
            <person name="Zeman M."/>
            <person name="Kubasova T."/>
        </authorList>
    </citation>
    <scope>NUCLEOTIDE SEQUENCE [LARGE SCALE GENOMIC DNA]</scope>
    <source>
        <strain evidence="1 2">ET62</strain>
    </source>
</reference>
<gene>
    <name evidence="1" type="ORF">NW209_14415</name>
</gene>
<dbReference type="AlphaFoldDB" id="A0AAW5N9B5"/>
<name>A0AAW5N9B5_9BACT</name>
<sequence length="383" mass="44085">MNKIEHLPINWADGLKLRAEHLVENYFSILESNYRTVSQSLTNYNYGLGDALENSGESIEIEISGMTVDTLSVHLKSCNALTRSGIPILFYDGLYGDYIPSATMAANGYSTIGDNAFYILVSVNPYRLIPVGEPDPDEVPLRHPNVLPEIGMHLVPKNQVNKAFYNKNFLIVGEIQTQGNSFSVNRQYIPPLQKSAYHDGVRSFLNQLNHTLHAIRDDIRLIYNRNISDKRRDILANNTFVLCEAFNSFYDSRIFYLEQIAEEQPPIFIVQAINELANKLASALQTISETEREELLQYYYEWTDITPSDFMRDMENVVSLKYNHTEIIDSLNVSGAFITLLRKMFHKMSELEYIGLVRENIVMGEEHKTPLSQQKKKRWFFME</sequence>